<evidence type="ECO:0000313" key="4">
    <source>
        <dbReference type="EMBL" id="KAF1946965.1"/>
    </source>
</evidence>
<keyword evidence="5" id="KW-1185">Reference proteome</keyword>
<protein>
    <recommendedName>
        <fullName evidence="6">Transferase family protein</fullName>
    </recommendedName>
</protein>
<evidence type="ECO:0000256" key="1">
    <source>
        <dbReference type="ARBA" id="ARBA00001933"/>
    </source>
</evidence>
<dbReference type="PANTHER" id="PTHR31896">
    <property type="entry name" value="FAMILY REGULATORY PROTEIN, PUTATIVE (AFU_ORTHOLOGUE AFUA_3G14730)-RELATED"/>
    <property type="match status" value="1"/>
</dbReference>
<keyword evidence="3" id="KW-0663">Pyridoxal phosphate</keyword>
<dbReference type="OrthoDB" id="444127at2759"/>
<name>A0A6A5T1W8_9PLEO</name>
<dbReference type="GO" id="GO:0030170">
    <property type="term" value="F:pyridoxal phosphate binding"/>
    <property type="evidence" value="ECO:0007669"/>
    <property type="project" value="InterPro"/>
</dbReference>
<accession>A0A6A5T1W8</accession>
<evidence type="ECO:0008006" key="6">
    <source>
        <dbReference type="Google" id="ProtNLM"/>
    </source>
</evidence>
<evidence type="ECO:0000256" key="2">
    <source>
        <dbReference type="ARBA" id="ARBA00022679"/>
    </source>
</evidence>
<dbReference type="Proteomes" id="UP000800038">
    <property type="component" value="Unassembled WGS sequence"/>
</dbReference>
<proteinExistence type="predicted"/>
<evidence type="ECO:0000256" key="3">
    <source>
        <dbReference type="ARBA" id="ARBA00022898"/>
    </source>
</evidence>
<dbReference type="InterPro" id="IPR015424">
    <property type="entry name" value="PyrdxlP-dep_Trfase"/>
</dbReference>
<dbReference type="EMBL" id="ML976000">
    <property type="protein sequence ID" value="KAF1946965.1"/>
    <property type="molecule type" value="Genomic_DNA"/>
</dbReference>
<evidence type="ECO:0000313" key="5">
    <source>
        <dbReference type="Proteomes" id="UP000800038"/>
    </source>
</evidence>
<dbReference type="InterPro" id="IPR051283">
    <property type="entry name" value="Sec_Metabolite_Acyltrans"/>
</dbReference>
<dbReference type="Pfam" id="PF01053">
    <property type="entry name" value="Cys_Met_Meta_PP"/>
    <property type="match status" value="1"/>
</dbReference>
<dbReference type="InterPro" id="IPR015421">
    <property type="entry name" value="PyrdxlP-dep_Trfase_major"/>
</dbReference>
<dbReference type="PANTHER" id="PTHR31896:SF64">
    <property type="entry name" value="TRICHOTHECENE 3-O-ACETYLTRANSFERASE"/>
    <property type="match status" value="1"/>
</dbReference>
<keyword evidence="2" id="KW-0808">Transferase</keyword>
<dbReference type="InterPro" id="IPR000277">
    <property type="entry name" value="Cys/Met-Metab_PyrdxlP-dep_enz"/>
</dbReference>
<dbReference type="GO" id="GO:0016740">
    <property type="term" value="F:transferase activity"/>
    <property type="evidence" value="ECO:0007669"/>
    <property type="project" value="UniProtKB-KW"/>
</dbReference>
<dbReference type="SUPFAM" id="SSF53383">
    <property type="entry name" value="PLP-dependent transferases"/>
    <property type="match status" value="1"/>
</dbReference>
<dbReference type="Pfam" id="PF02458">
    <property type="entry name" value="Transferase"/>
    <property type="match status" value="1"/>
</dbReference>
<dbReference type="GO" id="GO:0019346">
    <property type="term" value="P:transsulfuration"/>
    <property type="evidence" value="ECO:0007669"/>
    <property type="project" value="InterPro"/>
</dbReference>
<dbReference type="Gene3D" id="3.30.559.10">
    <property type="entry name" value="Chloramphenicol acetyltransferase-like domain"/>
    <property type="match status" value="2"/>
</dbReference>
<gene>
    <name evidence="4" type="ORF">EJ02DRAFT_461927</name>
</gene>
<reference evidence="4" key="1">
    <citation type="journal article" date="2020" name="Stud. Mycol.">
        <title>101 Dothideomycetes genomes: a test case for predicting lifestyles and emergence of pathogens.</title>
        <authorList>
            <person name="Haridas S."/>
            <person name="Albert R."/>
            <person name="Binder M."/>
            <person name="Bloem J."/>
            <person name="Labutti K."/>
            <person name="Salamov A."/>
            <person name="Andreopoulos B."/>
            <person name="Baker S."/>
            <person name="Barry K."/>
            <person name="Bills G."/>
            <person name="Bluhm B."/>
            <person name="Cannon C."/>
            <person name="Castanera R."/>
            <person name="Culley D."/>
            <person name="Daum C."/>
            <person name="Ezra D."/>
            <person name="Gonzalez J."/>
            <person name="Henrissat B."/>
            <person name="Kuo A."/>
            <person name="Liang C."/>
            <person name="Lipzen A."/>
            <person name="Lutzoni F."/>
            <person name="Magnuson J."/>
            <person name="Mondo S."/>
            <person name="Nolan M."/>
            <person name="Ohm R."/>
            <person name="Pangilinan J."/>
            <person name="Park H.-J."/>
            <person name="Ramirez L."/>
            <person name="Alfaro M."/>
            <person name="Sun H."/>
            <person name="Tritt A."/>
            <person name="Yoshinaga Y."/>
            <person name="Zwiers L.-H."/>
            <person name="Turgeon B."/>
            <person name="Goodwin S."/>
            <person name="Spatafora J."/>
            <person name="Crous P."/>
            <person name="Grigoriev I."/>
        </authorList>
    </citation>
    <scope>NUCLEOTIDE SEQUENCE</scope>
    <source>
        <strain evidence="4">CBS 161.51</strain>
    </source>
</reference>
<comment type="cofactor">
    <cofactor evidence="1">
        <name>pyridoxal 5'-phosphate</name>
        <dbReference type="ChEBI" id="CHEBI:597326"/>
    </cofactor>
</comment>
<organism evidence="4 5">
    <name type="scientific">Clathrospora elynae</name>
    <dbReference type="NCBI Taxonomy" id="706981"/>
    <lineage>
        <taxon>Eukaryota</taxon>
        <taxon>Fungi</taxon>
        <taxon>Dikarya</taxon>
        <taxon>Ascomycota</taxon>
        <taxon>Pezizomycotina</taxon>
        <taxon>Dothideomycetes</taxon>
        <taxon>Pleosporomycetidae</taxon>
        <taxon>Pleosporales</taxon>
        <taxon>Diademaceae</taxon>
        <taxon>Clathrospora</taxon>
    </lineage>
</organism>
<dbReference type="Gene3D" id="3.40.640.10">
    <property type="entry name" value="Type I PLP-dependent aspartate aminotransferase-like (Major domain)"/>
    <property type="match status" value="1"/>
</dbReference>
<dbReference type="AlphaFoldDB" id="A0A6A5T1W8"/>
<sequence length="615" mass="67639">MTPPTAPNGPHVVRKSRVSPQQPASCECAVPLSLLDATTAKLGLSSAIWLLERPTISLASADLANHLRTALSTTLDAYPQWCGYLKGILSINDDSLPPETTSFPAHAKRYGRVYVHYGTSTDPGVEYVEATSTTTVDSLYNANSAKRRPIWNRRGDEETLAQFVPPTNVVLALEPNEKDTNGLYKPIMAVQCTKLACGGHVLAAKIAHPLADIAALIRFVRDWASVSRAMLTEVPPPVLSPVFEPLRLDASAAGDINADDADPTIMKDAFGLPLHRYDWWAPPAKPPSPFPPDLPLAGKPLPWAEWDTKAPVDQCTVHFSRKQIDHLWQSAIQESSLTSSNLKISKHDALLAHVWSCVVRARGLQEDQGSVHCDLVLGTRPAFQLDNSFMGSPTMMLNIEMAASHVASERALGPIAHRIRETVSTVNDSQRLAAHLHSIAYEKSPQRIWQAFLGQRHILVTTWARAGIYDIEFGLGSRIRYADGNVLTISVFPTTQVVLFETLFATMGPDPWTMYKLERDAESARNFDTRQVYSRVKPDPTTKARAEPIYQTASYVFTDSNHAYRVCANEEPGYTHSRVASPAVEVLEKRIAALEGGTAAVACVSARVVWMRRLS</sequence>
<dbReference type="InterPro" id="IPR023213">
    <property type="entry name" value="CAT-like_dom_sf"/>
</dbReference>